<feature type="compositionally biased region" description="Basic and acidic residues" evidence="1">
    <location>
        <begin position="273"/>
        <end position="290"/>
    </location>
</feature>
<dbReference type="Proteomes" id="UP000078595">
    <property type="component" value="Chromosome 3"/>
</dbReference>
<organism evidence="3">
    <name type="scientific">Kwoniella dejecticola CBS 10117</name>
    <dbReference type="NCBI Taxonomy" id="1296121"/>
    <lineage>
        <taxon>Eukaryota</taxon>
        <taxon>Fungi</taxon>
        <taxon>Dikarya</taxon>
        <taxon>Basidiomycota</taxon>
        <taxon>Agaricomycotina</taxon>
        <taxon>Tremellomycetes</taxon>
        <taxon>Tremellales</taxon>
        <taxon>Cryptococcaceae</taxon>
        <taxon>Kwoniella</taxon>
    </lineage>
</organism>
<evidence type="ECO:0000313" key="3">
    <source>
        <dbReference type="EMBL" id="OBR87210.1"/>
    </source>
</evidence>
<dbReference type="PANTHER" id="PTHR43861">
    <property type="entry name" value="TRANS-ACONITATE 2-METHYLTRANSFERASE-RELATED"/>
    <property type="match status" value="1"/>
</dbReference>
<name>A0A1A6AAY3_9TREE</name>
<dbReference type="EMBL" id="CP144532">
    <property type="protein sequence ID" value="WWC60636.1"/>
    <property type="molecule type" value="Genomic_DNA"/>
</dbReference>
<dbReference type="KEGG" id="kdj:28966933"/>
<dbReference type="Gene3D" id="3.40.50.150">
    <property type="entry name" value="Vaccinia Virus protein VP39"/>
    <property type="match status" value="1"/>
</dbReference>
<evidence type="ECO:0000313" key="4">
    <source>
        <dbReference type="EMBL" id="WWC60636.1"/>
    </source>
</evidence>
<dbReference type="AlphaFoldDB" id="A0A1A6AAY3"/>
<dbReference type="STRING" id="1296121.A0A1A6AAY3"/>
<dbReference type="PANTHER" id="PTHR43861:SF1">
    <property type="entry name" value="TRANS-ACONITATE 2-METHYLTRANSFERASE"/>
    <property type="match status" value="1"/>
</dbReference>
<dbReference type="SUPFAM" id="SSF53335">
    <property type="entry name" value="S-adenosyl-L-methionine-dependent methyltransferases"/>
    <property type="match status" value="1"/>
</dbReference>
<sequence length="308" mass="33984">MSYSSNLTNHNPSKYQTNASFVYSAANSSPVLDLLDAQPGEKIIDLGCGTGQLTIQLQGIVCVGEGGEVVGVDSNESMLESARQSLKQASSHRIKFIQADIQNFPSFASKHPELEGHFDKVFTSATLHWCKSNPGGVVELVKWLLKPGGKFAFEFGGFGNVVGIRAALHQSLKSRGMNPIPLDPWYFPTDKQYQKLLDSKGFTTDAECIKLVPRPTPLPTNLKGWLETFARNSFLSTLSDEDAQSVLDEVVQICRVDNYWSDAHPGSGINPRSDSESNDKDKDKDKGDMREGWEVMYVRLRGIAIKPQ</sequence>
<gene>
    <name evidence="3" type="ORF">I303_03234</name>
    <name evidence="4" type="ORF">I303_103210</name>
</gene>
<dbReference type="InterPro" id="IPR025714">
    <property type="entry name" value="Methyltranfer_dom"/>
</dbReference>
<feature type="region of interest" description="Disordered" evidence="1">
    <location>
        <begin position="264"/>
        <end position="290"/>
    </location>
</feature>
<dbReference type="RefSeq" id="XP_018265052.1">
    <property type="nucleotide sequence ID" value="XM_018406558.1"/>
</dbReference>
<reference evidence="4" key="2">
    <citation type="submission" date="2013-07" db="EMBL/GenBank/DDBJ databases">
        <authorList>
            <consortium name="The Broad Institute Genome Sequencing Platform"/>
            <person name="Cuomo C."/>
            <person name="Litvintseva A."/>
            <person name="Chen Y."/>
            <person name="Heitman J."/>
            <person name="Sun S."/>
            <person name="Springer D."/>
            <person name="Dromer F."/>
            <person name="Young S.K."/>
            <person name="Zeng Q."/>
            <person name="Gargeya S."/>
            <person name="Fitzgerald M."/>
            <person name="Abouelleil A."/>
            <person name="Alvarado L."/>
            <person name="Berlin A.M."/>
            <person name="Chapman S.B."/>
            <person name="Dewar J."/>
            <person name="Goldberg J."/>
            <person name="Griggs A."/>
            <person name="Gujja S."/>
            <person name="Hansen M."/>
            <person name="Howarth C."/>
            <person name="Imamovic A."/>
            <person name="Larimer J."/>
            <person name="McCowan C."/>
            <person name="Murphy C."/>
            <person name="Pearson M."/>
            <person name="Priest M."/>
            <person name="Roberts A."/>
            <person name="Saif S."/>
            <person name="Shea T."/>
            <person name="Sykes S."/>
            <person name="Wortman J."/>
            <person name="Nusbaum C."/>
            <person name="Birren B."/>
        </authorList>
    </citation>
    <scope>NUCLEOTIDE SEQUENCE</scope>
    <source>
        <strain evidence="4">CBS 10117</strain>
    </source>
</reference>
<dbReference type="OrthoDB" id="10017101at2759"/>
<dbReference type="InterPro" id="IPR029063">
    <property type="entry name" value="SAM-dependent_MTases_sf"/>
</dbReference>
<reference evidence="3" key="1">
    <citation type="submission" date="2013-07" db="EMBL/GenBank/DDBJ databases">
        <title>The Genome Sequence of Cryptococcus dejecticola CBS10117.</title>
        <authorList>
            <consortium name="The Broad Institute Genome Sequencing Platform"/>
            <person name="Cuomo C."/>
            <person name="Litvintseva A."/>
            <person name="Chen Y."/>
            <person name="Heitman J."/>
            <person name="Sun S."/>
            <person name="Springer D."/>
            <person name="Dromer F."/>
            <person name="Young S.K."/>
            <person name="Zeng Q."/>
            <person name="Gargeya S."/>
            <person name="Fitzgerald M."/>
            <person name="Abouelleil A."/>
            <person name="Alvarado L."/>
            <person name="Berlin A.M."/>
            <person name="Chapman S.B."/>
            <person name="Dewar J."/>
            <person name="Goldberg J."/>
            <person name="Griggs A."/>
            <person name="Gujja S."/>
            <person name="Hansen M."/>
            <person name="Howarth C."/>
            <person name="Imamovic A."/>
            <person name="Larimer J."/>
            <person name="McCowan C."/>
            <person name="Murphy C."/>
            <person name="Pearson M."/>
            <person name="Priest M."/>
            <person name="Roberts A."/>
            <person name="Saif S."/>
            <person name="Shea T."/>
            <person name="Sykes S."/>
            <person name="Wortman J."/>
            <person name="Nusbaum C."/>
            <person name="Birren B."/>
        </authorList>
    </citation>
    <scope>NUCLEOTIDE SEQUENCE [LARGE SCALE GENOMIC DNA]</scope>
    <source>
        <strain evidence="3">CBS 10117</strain>
    </source>
</reference>
<dbReference type="VEuPathDB" id="FungiDB:I303_03234"/>
<dbReference type="CDD" id="cd02440">
    <property type="entry name" value="AdoMet_MTases"/>
    <property type="match status" value="1"/>
</dbReference>
<evidence type="ECO:0000256" key="1">
    <source>
        <dbReference type="SAM" id="MobiDB-lite"/>
    </source>
</evidence>
<dbReference type="Pfam" id="PF13847">
    <property type="entry name" value="Methyltransf_31"/>
    <property type="match status" value="1"/>
</dbReference>
<protein>
    <recommendedName>
        <fullName evidence="2">Methyltransferase domain-containing protein</fullName>
    </recommendedName>
</protein>
<evidence type="ECO:0000313" key="5">
    <source>
        <dbReference type="Proteomes" id="UP000078595"/>
    </source>
</evidence>
<reference evidence="4" key="3">
    <citation type="submission" date="2024-02" db="EMBL/GenBank/DDBJ databases">
        <title>Comparative genomics of Cryptococcus and Kwoniella reveals pathogenesis evolution and contrasting modes of karyotype evolution via chromosome fusion or intercentromeric recombination.</title>
        <authorList>
            <person name="Coelho M.A."/>
            <person name="David-Palma M."/>
            <person name="Shea T."/>
            <person name="Bowers K."/>
            <person name="McGinley-Smith S."/>
            <person name="Mohammad A.W."/>
            <person name="Gnirke A."/>
            <person name="Yurkov A.M."/>
            <person name="Nowrousian M."/>
            <person name="Sun S."/>
            <person name="Cuomo C.A."/>
            <person name="Heitman J."/>
        </authorList>
    </citation>
    <scope>NUCLEOTIDE SEQUENCE</scope>
    <source>
        <strain evidence="4">CBS 10117</strain>
    </source>
</reference>
<accession>A0A1A6AAY3</accession>
<dbReference type="GeneID" id="28966933"/>
<keyword evidence="5" id="KW-1185">Reference proteome</keyword>
<proteinExistence type="predicted"/>
<evidence type="ECO:0000259" key="2">
    <source>
        <dbReference type="Pfam" id="PF13847"/>
    </source>
</evidence>
<feature type="domain" description="Methyltransferase" evidence="2">
    <location>
        <begin position="39"/>
        <end position="153"/>
    </location>
</feature>
<dbReference type="EMBL" id="KI894029">
    <property type="protein sequence ID" value="OBR87210.1"/>
    <property type="molecule type" value="Genomic_DNA"/>
</dbReference>